<dbReference type="Proteomes" id="UP000032046">
    <property type="component" value="Unassembled WGS sequence"/>
</dbReference>
<feature type="chain" id="PRO_5002212499" evidence="2">
    <location>
        <begin position="29"/>
        <end position="840"/>
    </location>
</feature>
<sequence>MRCGISKRKAKLFVTALMVAATAQTCFAQATGTGTKGEQPNAAWTGTTPSEANGKTVYLYNVGTKQFLGKGGRWGTEATMNVEGAPFELTYTNGTFTLTSKVKQEGGDSNGKLTLMDGTDRTSKFDKFNYFVDGKPAASENYTFTANGSTTDGYTLAITSTSSTPDEGNKSSMAGLTFYMFAEGANAHVSARLETQSTMLGIPADSTAYSKWVIVTEDQRKDAFKTVNDAHKAAVNATFLMSDFDFARNDNSCEEWKTGATSTENPTGTLSYKGNKVCKPTDAIPSTIKEYTYTSEHEYEIFTSRKHTSTIKTTEDHGPTWKRTCQESSDHTKPNSKTVTYTKTNTEEKVVGGYTYYLGNGYDEGNYTTDPITGETMTVGENRQQSYGGAWTANIHGKRGSVVQTIPTKNMIKEGWYRVSCVGFTTATKGIARLYAAAGMGNTTGSATAQSEKFATASLHRIDPANKPATYVAASKLLDTPNVNTYDASVKVYVSEKTPGVYETLSFGIQVGSAADESQDADAEAWTCFDNFKIEYLGTPPNTLILDEDQEDGAYINAQAADDNKTLQKSVVYLHRTMNTDKWNSLVLPISLNVGQVKSIFGDQVHISEFKGAYDENHPQRIIFDPITANRNDADAIAIEAGKLYLVKPTADGGMPQGQPEKTFTYNGKTIKVTNYYTIVGVTFKQQKDVKDINYSARVMGTTGNEDFDTKQQVQFVGTYVKCFENNNKIPANSYVLNGNNLGGTAGLWYYRTVETKTKGFRGWLQSVGDQPSKVFEYEIEGVVEQVNGNATAIDGIEAAQQRSANIYNLNGQLVRQGATSTEGLPSGLYIVGGKKLVVK</sequence>
<gene>
    <name evidence="3" type="ORF">ST44_05675</name>
</gene>
<evidence type="ECO:0000313" key="4">
    <source>
        <dbReference type="Proteomes" id="UP000032046"/>
    </source>
</evidence>
<evidence type="ECO:0000256" key="2">
    <source>
        <dbReference type="SAM" id="SignalP"/>
    </source>
</evidence>
<feature type="compositionally biased region" description="Basic and acidic residues" evidence="1">
    <location>
        <begin position="313"/>
        <end position="333"/>
    </location>
</feature>
<keyword evidence="2" id="KW-0732">Signal</keyword>
<proteinExistence type="predicted"/>
<protein>
    <submittedName>
        <fullName evidence="3">Contig51, whole genome shotgun sequence</fullName>
    </submittedName>
</protein>
<evidence type="ECO:0000256" key="1">
    <source>
        <dbReference type="SAM" id="MobiDB-lite"/>
    </source>
</evidence>
<dbReference type="AlphaFoldDB" id="A0A0D0IUC8"/>
<dbReference type="EMBL" id="JXQK01000051">
    <property type="protein sequence ID" value="KIP62718.1"/>
    <property type="molecule type" value="Genomic_DNA"/>
</dbReference>
<reference evidence="3 4" key="1">
    <citation type="submission" date="2015-01" db="EMBL/GenBank/DDBJ databases">
        <title>Comparative genomics of non-oral Prevotella species.</title>
        <authorList>
            <person name="Accetto T."/>
            <person name="Nograsek B."/>
            <person name="Avgustin G."/>
        </authorList>
    </citation>
    <scope>NUCLEOTIDE SEQUENCE [LARGE SCALE GENOMIC DNA]</scope>
    <source>
        <strain evidence="3 4">P5-119</strain>
    </source>
</reference>
<name>A0A0D0IUC8_9BACT</name>
<accession>A0A0D0IUC8</accession>
<keyword evidence="4" id="KW-1185">Reference proteome</keyword>
<feature type="region of interest" description="Disordered" evidence="1">
    <location>
        <begin position="310"/>
        <end position="338"/>
    </location>
</feature>
<evidence type="ECO:0000313" key="3">
    <source>
        <dbReference type="EMBL" id="KIP62718.1"/>
    </source>
</evidence>
<organism evidence="3 4">
    <name type="scientific">Prevotella pectinovora</name>
    <dbReference type="NCBI Taxonomy" id="1602169"/>
    <lineage>
        <taxon>Bacteria</taxon>
        <taxon>Pseudomonadati</taxon>
        <taxon>Bacteroidota</taxon>
        <taxon>Bacteroidia</taxon>
        <taxon>Bacteroidales</taxon>
        <taxon>Prevotellaceae</taxon>
        <taxon>Prevotella</taxon>
    </lineage>
</organism>
<feature type="signal peptide" evidence="2">
    <location>
        <begin position="1"/>
        <end position="28"/>
    </location>
</feature>
<dbReference type="STRING" id="1602171.ST44_05675"/>
<comment type="caution">
    <text evidence="3">The sequence shown here is derived from an EMBL/GenBank/DDBJ whole genome shotgun (WGS) entry which is preliminary data.</text>
</comment>